<feature type="region of interest" description="Disordered" evidence="1">
    <location>
        <begin position="1"/>
        <end position="59"/>
    </location>
</feature>
<dbReference type="Proteomes" id="UP000255467">
    <property type="component" value="Unassembled WGS sequence"/>
</dbReference>
<dbReference type="AlphaFoldDB" id="A0A378Y9U2"/>
<keyword evidence="2" id="KW-1133">Transmembrane helix</keyword>
<accession>A0A378Y9U2</accession>
<dbReference type="InterPro" id="IPR046151">
    <property type="entry name" value="DUF6153"/>
</dbReference>
<dbReference type="EMBL" id="UGRY01000002">
    <property type="protein sequence ID" value="SUA73261.1"/>
    <property type="molecule type" value="Genomic_DNA"/>
</dbReference>
<evidence type="ECO:0000256" key="1">
    <source>
        <dbReference type="SAM" id="MobiDB-lite"/>
    </source>
</evidence>
<organism evidence="3 4">
    <name type="scientific">Nocardia otitidiscaviarum</name>
    <dbReference type="NCBI Taxonomy" id="1823"/>
    <lineage>
        <taxon>Bacteria</taxon>
        <taxon>Bacillati</taxon>
        <taxon>Actinomycetota</taxon>
        <taxon>Actinomycetes</taxon>
        <taxon>Mycobacteriales</taxon>
        <taxon>Nocardiaceae</taxon>
        <taxon>Nocardia</taxon>
    </lineage>
</organism>
<evidence type="ECO:0000313" key="4">
    <source>
        <dbReference type="Proteomes" id="UP000255467"/>
    </source>
</evidence>
<feature type="transmembrane region" description="Helical" evidence="2">
    <location>
        <begin position="67"/>
        <end position="86"/>
    </location>
</feature>
<gene>
    <name evidence="3" type="ORF">NCTC1934_00698</name>
</gene>
<reference evidence="3 4" key="1">
    <citation type="submission" date="2018-06" db="EMBL/GenBank/DDBJ databases">
        <authorList>
            <consortium name="Pathogen Informatics"/>
            <person name="Doyle S."/>
        </authorList>
    </citation>
    <scope>NUCLEOTIDE SEQUENCE [LARGE SCALE GENOMIC DNA]</scope>
    <source>
        <strain evidence="3 4">NCTC1934</strain>
    </source>
</reference>
<feature type="region of interest" description="Disordered" evidence="1">
    <location>
        <begin position="88"/>
        <end position="117"/>
    </location>
</feature>
<keyword evidence="2" id="KW-0812">Transmembrane</keyword>
<dbReference type="STRING" id="1406858.GCA_000710895_01280"/>
<dbReference type="Pfam" id="PF19650">
    <property type="entry name" value="DUF6153"/>
    <property type="match status" value="1"/>
</dbReference>
<evidence type="ECO:0000313" key="3">
    <source>
        <dbReference type="EMBL" id="SUA73261.1"/>
    </source>
</evidence>
<proteinExistence type="predicted"/>
<name>A0A378Y9U2_9NOCA</name>
<protein>
    <submittedName>
        <fullName evidence="3">Uncharacterized protein</fullName>
    </submittedName>
</protein>
<sequence length="189" mass="20324">MADEPESERTARSGHRPPPRPESARLRGLESPTQNTNRGYAVDPRSRRYTGRVDEQQTPRTAGYARALALFVLLAGVVIMHSGAFAPSGSGHHGATGPEAPRLTVHSADPSAHAPTCSDGDCTPNNTGSHGCVFVLTALALALALAALYWVGWTRPGLAGPRPRWWRAKRSRPPPWTVLTLAELAILRI</sequence>
<keyword evidence="4" id="KW-1185">Reference proteome</keyword>
<feature type="transmembrane region" description="Helical" evidence="2">
    <location>
        <begin position="133"/>
        <end position="152"/>
    </location>
</feature>
<keyword evidence="2" id="KW-0472">Membrane</keyword>
<evidence type="ECO:0000256" key="2">
    <source>
        <dbReference type="SAM" id="Phobius"/>
    </source>
</evidence>